<evidence type="ECO:0000256" key="1">
    <source>
        <dbReference type="SAM" id="Phobius"/>
    </source>
</evidence>
<dbReference type="Proteomes" id="UP000010796">
    <property type="component" value="Chromosome"/>
</dbReference>
<dbReference type="GO" id="GO:0016746">
    <property type="term" value="F:acyltransferase activity"/>
    <property type="evidence" value="ECO:0007669"/>
    <property type="project" value="UniProtKB-KW"/>
</dbReference>
<protein>
    <recommendedName>
        <fullName evidence="4">Glycosyl-4,4'-diaponeurosporenoate acyltransferase</fullName>
    </recommendedName>
</protein>
<keyword evidence="1" id="KW-1133">Transmembrane helix</keyword>
<dbReference type="OrthoDB" id="838504at2"/>
<gene>
    <name evidence="2" type="ordered locus">Echvi_3322</name>
</gene>
<evidence type="ECO:0000313" key="3">
    <source>
        <dbReference type="Proteomes" id="UP000010796"/>
    </source>
</evidence>
<feature type="transmembrane region" description="Helical" evidence="1">
    <location>
        <begin position="121"/>
        <end position="138"/>
    </location>
</feature>
<evidence type="ECO:0000313" key="2">
    <source>
        <dbReference type="EMBL" id="AGA79545.1"/>
    </source>
</evidence>
<keyword evidence="1" id="KW-0812">Transmembrane</keyword>
<accession>L0G403</accession>
<proteinExistence type="predicted"/>
<name>L0G403_ECHVK</name>
<dbReference type="EMBL" id="CP003346">
    <property type="protein sequence ID" value="AGA79545.1"/>
    <property type="molecule type" value="Genomic_DNA"/>
</dbReference>
<feature type="transmembrane region" description="Helical" evidence="1">
    <location>
        <begin position="96"/>
        <end position="115"/>
    </location>
</feature>
<keyword evidence="3" id="KW-1185">Reference proteome</keyword>
<dbReference type="GO" id="GO:0005886">
    <property type="term" value="C:plasma membrane"/>
    <property type="evidence" value="ECO:0007669"/>
    <property type="project" value="UniProtKB-SubCell"/>
</dbReference>
<dbReference type="HOGENOM" id="CLU_1701471_0_0_10"/>
<organism evidence="2 3">
    <name type="scientific">Echinicola vietnamensis (strain DSM 17526 / LMG 23754 / KMM 6221)</name>
    <dbReference type="NCBI Taxonomy" id="926556"/>
    <lineage>
        <taxon>Bacteria</taxon>
        <taxon>Pseudomonadati</taxon>
        <taxon>Bacteroidota</taxon>
        <taxon>Cytophagia</taxon>
        <taxon>Cytophagales</taxon>
        <taxon>Cyclobacteriaceae</taxon>
        <taxon>Echinicola</taxon>
    </lineage>
</organism>
<feature type="transmembrane region" description="Helical" evidence="1">
    <location>
        <begin position="6"/>
        <end position="28"/>
    </location>
</feature>
<reference evidence="3" key="1">
    <citation type="submission" date="2012-02" db="EMBL/GenBank/DDBJ databases">
        <title>The complete genome of Echinicola vietnamensis DSM 17526.</title>
        <authorList>
            <person name="Lucas S."/>
            <person name="Copeland A."/>
            <person name="Lapidus A."/>
            <person name="Glavina del Rio T."/>
            <person name="Dalin E."/>
            <person name="Tice H."/>
            <person name="Bruce D."/>
            <person name="Goodwin L."/>
            <person name="Pitluck S."/>
            <person name="Peters L."/>
            <person name="Ovchinnikova G."/>
            <person name="Teshima H."/>
            <person name="Kyrpides N."/>
            <person name="Mavromatis K."/>
            <person name="Ivanova N."/>
            <person name="Brettin T."/>
            <person name="Detter J.C."/>
            <person name="Han C."/>
            <person name="Larimer F."/>
            <person name="Land M."/>
            <person name="Hauser L."/>
            <person name="Markowitz V."/>
            <person name="Cheng J.-F."/>
            <person name="Hugenholtz P."/>
            <person name="Woyke T."/>
            <person name="Wu D."/>
            <person name="Brambilla E."/>
            <person name="Klenk H.-P."/>
            <person name="Eisen J.A."/>
        </authorList>
    </citation>
    <scope>NUCLEOTIDE SEQUENCE [LARGE SCALE GENOMIC DNA]</scope>
    <source>
        <strain evidence="3">DSM 17526 / LMG 23754 / KMM 6221</strain>
    </source>
</reference>
<evidence type="ECO:0008006" key="4">
    <source>
        <dbReference type="Google" id="ProtNLM"/>
    </source>
</evidence>
<dbReference type="KEGG" id="evi:Echvi_3322"/>
<keyword evidence="1" id="KW-0472">Membrane</keyword>
<dbReference type="RefSeq" id="WP_015267090.1">
    <property type="nucleotide sequence ID" value="NC_019904.1"/>
</dbReference>
<dbReference type="AlphaFoldDB" id="L0G403"/>
<sequence length="154" mass="18394">MIIISPIITTLLSLVFSWFVGVVCCHWIKGHLLYPKYGHLFLIQNRKWEVFIALKWFEKIISLFPLEYWEFKLMYGKNEDHLRLDEIKTKHFTRELEYLIAAAVLTGIAAINYFFGNIGTFYVLLATNIFGNIYPLLVHQRIRRKLRRDYRLGH</sequence>